<keyword evidence="4" id="KW-1185">Reference proteome</keyword>
<evidence type="ECO:0000313" key="3">
    <source>
        <dbReference type="EMBL" id="KLO04998.1"/>
    </source>
</evidence>
<protein>
    <submittedName>
        <fullName evidence="3">Uncharacterized protein</fullName>
    </submittedName>
</protein>
<sequence>MGDVNRAKPSEGDVAVTVQSLVRRVTAVEEENRKLKESVVKMRDENNKFVEEVREDLSRHITMLKILYSNNEYLEGAAMGFDACVAAIKARKTMDDGRFFVVAGFMLIFPRSFPSDSMLLEFDPLKQTVDWQKFLDNLGILYRTYFSGSDVSIQSKSVFRRVNKNTLLYMSQYGAIADTSPLARPTPELRFPDHVNHRMKMTFDVKSVEGKHLGLFTQLKFFVPAFIWAYTELKDILLIDDAVVKQAEAMLEAAVRMQRSELSYDDDDDVDKYIPDRTRLSRGTGASVRHNPAWKEWVKLDVSRSWEDSTYVNRDLILEPPLPLHEPKETDSGKDKAEGENKRKNKPPPFGYPPNFGITDAEGNVSISDEPDAKRRKRNFMAEQASQNVKKQERELAEAIAVRSVHLWRFNHIRKALEILLSDGIIKMALFVTSPVRDVCNFFAHPPGDANPESFDVVNRLPEFSKQCPKPMDEYQAEIYKADMNKLGQCVYNSDKYYDEKRDDLESAVDEYLKQWINFENSPLERPENADARILLTWLEQLQPSA</sequence>
<evidence type="ECO:0000256" key="1">
    <source>
        <dbReference type="SAM" id="Coils"/>
    </source>
</evidence>
<gene>
    <name evidence="3" type="ORF">SCHPADRAFT_896621</name>
</gene>
<reference evidence="3 4" key="1">
    <citation type="submission" date="2015-04" db="EMBL/GenBank/DDBJ databases">
        <title>Complete genome sequence of Schizopora paradoxa KUC8140, a cosmopolitan wood degrader in East Asia.</title>
        <authorList>
            <consortium name="DOE Joint Genome Institute"/>
            <person name="Min B."/>
            <person name="Park H."/>
            <person name="Jang Y."/>
            <person name="Kim J.-J."/>
            <person name="Kim K.H."/>
            <person name="Pangilinan J."/>
            <person name="Lipzen A."/>
            <person name="Riley R."/>
            <person name="Grigoriev I.V."/>
            <person name="Spatafora J.W."/>
            <person name="Choi I.-G."/>
        </authorList>
    </citation>
    <scope>NUCLEOTIDE SEQUENCE [LARGE SCALE GENOMIC DNA]</scope>
    <source>
        <strain evidence="3 4">KUC8140</strain>
    </source>
</reference>
<dbReference type="OrthoDB" id="10685533at2759"/>
<keyword evidence="1" id="KW-0175">Coiled coil</keyword>
<evidence type="ECO:0000313" key="4">
    <source>
        <dbReference type="Proteomes" id="UP000053477"/>
    </source>
</evidence>
<feature type="coiled-coil region" evidence="1">
    <location>
        <begin position="18"/>
        <end position="52"/>
    </location>
</feature>
<evidence type="ECO:0000256" key="2">
    <source>
        <dbReference type="SAM" id="MobiDB-lite"/>
    </source>
</evidence>
<feature type="region of interest" description="Disordered" evidence="2">
    <location>
        <begin position="322"/>
        <end position="371"/>
    </location>
</feature>
<dbReference type="AlphaFoldDB" id="A0A0H2R6B9"/>
<feature type="compositionally biased region" description="Basic and acidic residues" evidence="2">
    <location>
        <begin position="325"/>
        <end position="342"/>
    </location>
</feature>
<dbReference type="Proteomes" id="UP000053477">
    <property type="component" value="Unassembled WGS sequence"/>
</dbReference>
<proteinExistence type="predicted"/>
<dbReference type="EMBL" id="KQ086385">
    <property type="protein sequence ID" value="KLO04998.1"/>
    <property type="molecule type" value="Genomic_DNA"/>
</dbReference>
<name>A0A0H2R6B9_9AGAM</name>
<dbReference type="InParanoid" id="A0A0H2R6B9"/>
<accession>A0A0H2R6B9</accession>
<organism evidence="3 4">
    <name type="scientific">Schizopora paradoxa</name>
    <dbReference type="NCBI Taxonomy" id="27342"/>
    <lineage>
        <taxon>Eukaryota</taxon>
        <taxon>Fungi</taxon>
        <taxon>Dikarya</taxon>
        <taxon>Basidiomycota</taxon>
        <taxon>Agaricomycotina</taxon>
        <taxon>Agaricomycetes</taxon>
        <taxon>Hymenochaetales</taxon>
        <taxon>Schizoporaceae</taxon>
        <taxon>Schizopora</taxon>
    </lineage>
</organism>